<evidence type="ECO:0000313" key="2">
    <source>
        <dbReference type="EMBL" id="MCI69279.1"/>
    </source>
</evidence>
<organism evidence="2 3">
    <name type="scientific">Trifolium medium</name>
    <dbReference type="NCBI Taxonomy" id="97028"/>
    <lineage>
        <taxon>Eukaryota</taxon>
        <taxon>Viridiplantae</taxon>
        <taxon>Streptophyta</taxon>
        <taxon>Embryophyta</taxon>
        <taxon>Tracheophyta</taxon>
        <taxon>Spermatophyta</taxon>
        <taxon>Magnoliopsida</taxon>
        <taxon>eudicotyledons</taxon>
        <taxon>Gunneridae</taxon>
        <taxon>Pentapetalae</taxon>
        <taxon>rosids</taxon>
        <taxon>fabids</taxon>
        <taxon>Fabales</taxon>
        <taxon>Fabaceae</taxon>
        <taxon>Papilionoideae</taxon>
        <taxon>50 kb inversion clade</taxon>
        <taxon>NPAAA clade</taxon>
        <taxon>Hologalegina</taxon>
        <taxon>IRL clade</taxon>
        <taxon>Trifolieae</taxon>
        <taxon>Trifolium</taxon>
    </lineage>
</organism>
<reference evidence="2 3" key="1">
    <citation type="journal article" date="2018" name="Front. Plant Sci.">
        <title>Red Clover (Trifolium pratense) and Zigzag Clover (T. medium) - A Picture of Genomic Similarities and Differences.</title>
        <authorList>
            <person name="Dluhosova J."/>
            <person name="Istvanek J."/>
            <person name="Nedelnik J."/>
            <person name="Repkova J."/>
        </authorList>
    </citation>
    <scope>NUCLEOTIDE SEQUENCE [LARGE SCALE GENOMIC DNA]</scope>
    <source>
        <strain evidence="3">cv. 10/8</strain>
        <tissue evidence="2">Leaf</tissue>
    </source>
</reference>
<evidence type="ECO:0000256" key="1">
    <source>
        <dbReference type="SAM" id="MobiDB-lite"/>
    </source>
</evidence>
<comment type="caution">
    <text evidence="2">The sequence shown here is derived from an EMBL/GenBank/DDBJ whole genome shotgun (WGS) entry which is preliminary data.</text>
</comment>
<name>A0A392U6Z8_9FABA</name>
<keyword evidence="3" id="KW-1185">Reference proteome</keyword>
<dbReference type="AlphaFoldDB" id="A0A392U6Z8"/>
<dbReference type="EMBL" id="LXQA010752922">
    <property type="protein sequence ID" value="MCI69279.1"/>
    <property type="molecule type" value="Genomic_DNA"/>
</dbReference>
<accession>A0A392U6Z8</accession>
<feature type="region of interest" description="Disordered" evidence="1">
    <location>
        <begin position="1"/>
        <end position="27"/>
    </location>
</feature>
<protein>
    <submittedName>
        <fullName evidence="2">Uncharacterized protein</fullName>
    </submittedName>
</protein>
<sequence length="27" mass="3064">MAYETTASTDEFKYQQSLVTEPGPTLR</sequence>
<proteinExistence type="predicted"/>
<evidence type="ECO:0000313" key="3">
    <source>
        <dbReference type="Proteomes" id="UP000265520"/>
    </source>
</evidence>
<feature type="non-terminal residue" evidence="2">
    <location>
        <position position="27"/>
    </location>
</feature>
<dbReference type="Proteomes" id="UP000265520">
    <property type="component" value="Unassembled WGS sequence"/>
</dbReference>
<feature type="compositionally biased region" description="Polar residues" evidence="1">
    <location>
        <begin position="1"/>
        <end position="19"/>
    </location>
</feature>